<dbReference type="PANTHER" id="PTHR43780">
    <property type="entry name" value="1-AMINOCYCLOPROPANE-1-CARBOXYLATE DEAMINASE-RELATED"/>
    <property type="match status" value="1"/>
</dbReference>
<dbReference type="Gene3D" id="3.40.50.1100">
    <property type="match status" value="2"/>
</dbReference>
<keyword evidence="8" id="KW-1185">Reference proteome</keyword>
<sequence length="335" mass="36280">MNLARFARRGYVQEATPLEFLPAFSRALGNKANIWIKRDDLLPGAGGGNKTRKLDFSIADALAQGADTIITCGAVQSNHCRLTLSWAVKEGLDCHLVLEERVPGSYRPEASGNNFLYQLMGVSSISVVPGGSNMAAEMEKKAEMLRREGRKPYIVPGGASNPVGALGYVQCAQELMQQMFERGLNFDHIIVPSGSAGTHAGFLLGLLGCHMNIPVTGIGVNRKKPVQEEAVHKLMRDTAAYMGVSMDIPRDAVVAYDDYVGPGYSLPTDAMVEAVKLLARTESILLDPVYSGKAMSGLMDLVRKDHFKKGANLLFLHTGGSPALYAYLDSFRQKS</sequence>
<dbReference type="SUPFAM" id="SSF53686">
    <property type="entry name" value="Tryptophan synthase beta subunit-like PLP-dependent enzymes"/>
    <property type="match status" value="1"/>
</dbReference>
<evidence type="ECO:0000256" key="2">
    <source>
        <dbReference type="ARBA" id="ARBA00008639"/>
    </source>
</evidence>
<dbReference type="InterPro" id="IPR001926">
    <property type="entry name" value="TrpB-like_PALP"/>
</dbReference>
<comment type="cofactor">
    <cofactor evidence="1">
        <name>pyridoxal 5'-phosphate</name>
        <dbReference type="ChEBI" id="CHEBI:597326"/>
    </cofactor>
</comment>
<feature type="active site" description="Nucleophile" evidence="4">
    <location>
        <position position="77"/>
    </location>
</feature>
<evidence type="ECO:0000256" key="3">
    <source>
        <dbReference type="ARBA" id="ARBA00022898"/>
    </source>
</evidence>
<dbReference type="Proteomes" id="UP000069241">
    <property type="component" value="Chromosome"/>
</dbReference>
<protein>
    <submittedName>
        <fullName evidence="7">D-cysteine desulfhydrase</fullName>
    </submittedName>
</protein>
<dbReference type="EMBL" id="CP014229">
    <property type="protein sequence ID" value="AMD90784.1"/>
    <property type="molecule type" value="Genomic_DNA"/>
</dbReference>
<dbReference type="InterPro" id="IPR005966">
    <property type="entry name" value="D-Cys_desShydrase"/>
</dbReference>
<organism evidence="7 8">
    <name type="scientific">Desulfovibrio fairfieldensis</name>
    <dbReference type="NCBI Taxonomy" id="44742"/>
    <lineage>
        <taxon>Bacteria</taxon>
        <taxon>Pseudomonadati</taxon>
        <taxon>Thermodesulfobacteriota</taxon>
        <taxon>Desulfovibrionia</taxon>
        <taxon>Desulfovibrionales</taxon>
        <taxon>Desulfovibrionaceae</taxon>
        <taxon>Desulfovibrio</taxon>
    </lineage>
</organism>
<dbReference type="GO" id="GO:0019148">
    <property type="term" value="F:D-cysteine desulfhydrase activity"/>
    <property type="evidence" value="ECO:0007669"/>
    <property type="project" value="TreeGrafter"/>
</dbReference>
<evidence type="ECO:0000256" key="5">
    <source>
        <dbReference type="PIRSR" id="PIRSR006278-2"/>
    </source>
</evidence>
<gene>
    <name evidence="7" type="ORF">AXF13_11985</name>
</gene>
<evidence type="ECO:0000256" key="1">
    <source>
        <dbReference type="ARBA" id="ARBA00001933"/>
    </source>
</evidence>
<feature type="modified residue" description="N6-(pyridoxal phosphate)lysine" evidence="5">
    <location>
        <position position="50"/>
    </location>
</feature>
<evidence type="ECO:0000256" key="4">
    <source>
        <dbReference type="PIRSR" id="PIRSR006278-1"/>
    </source>
</evidence>
<evidence type="ECO:0000313" key="7">
    <source>
        <dbReference type="EMBL" id="AMD90784.1"/>
    </source>
</evidence>
<accession>A0A109W4P6</accession>
<dbReference type="PIRSF" id="PIRSF006278">
    <property type="entry name" value="ACCD_DCysDesulf"/>
    <property type="match status" value="1"/>
</dbReference>
<dbReference type="NCBIfam" id="NF003031">
    <property type="entry name" value="PRK03910.1-4"/>
    <property type="match status" value="1"/>
</dbReference>
<evidence type="ECO:0000259" key="6">
    <source>
        <dbReference type="Pfam" id="PF00291"/>
    </source>
</evidence>
<dbReference type="PANTHER" id="PTHR43780:SF2">
    <property type="entry name" value="1-AMINOCYCLOPROPANE-1-CARBOXYLATE DEAMINASE-RELATED"/>
    <property type="match status" value="1"/>
</dbReference>
<evidence type="ECO:0000313" key="8">
    <source>
        <dbReference type="Proteomes" id="UP000069241"/>
    </source>
</evidence>
<dbReference type="RefSeq" id="WP_062253543.1">
    <property type="nucleotide sequence ID" value="NZ_CP014229.1"/>
</dbReference>
<name>A0A109W4P6_9BACT</name>
<reference evidence="8" key="1">
    <citation type="submission" date="2016-02" db="EMBL/GenBank/DDBJ databases">
        <authorList>
            <person name="Holder M.E."/>
            <person name="Ajami N.J."/>
            <person name="Petrosino J.F."/>
        </authorList>
    </citation>
    <scope>NUCLEOTIDE SEQUENCE [LARGE SCALE GENOMIC DNA]</scope>
    <source>
        <strain evidence="8">CCUG 45958</strain>
    </source>
</reference>
<proteinExistence type="inferred from homology"/>
<comment type="similarity">
    <text evidence="2">Belongs to the ACC deaminase/D-cysteine desulfhydrase family.</text>
</comment>
<keyword evidence="3 5" id="KW-0663">Pyridoxal phosphate</keyword>
<dbReference type="NCBIfam" id="TIGR01275">
    <property type="entry name" value="ACC_deam_rel"/>
    <property type="match status" value="1"/>
</dbReference>
<dbReference type="AlphaFoldDB" id="A0A109W4P6"/>
<feature type="domain" description="Tryptophan synthase beta chain-like PALP" evidence="6">
    <location>
        <begin position="15"/>
        <end position="319"/>
    </location>
</feature>
<dbReference type="Pfam" id="PF00291">
    <property type="entry name" value="PALP"/>
    <property type="match status" value="1"/>
</dbReference>
<dbReference type="KEGG" id="dfi:AXF13_11985"/>
<dbReference type="InterPro" id="IPR036052">
    <property type="entry name" value="TrpB-like_PALP_sf"/>
</dbReference>
<dbReference type="InterPro" id="IPR027278">
    <property type="entry name" value="ACCD_DCysDesulf"/>
</dbReference>
<dbReference type="STRING" id="44742.AXF13_11985"/>